<dbReference type="OrthoDB" id="9807790at2"/>
<dbReference type="InterPro" id="IPR002543">
    <property type="entry name" value="FtsK_dom"/>
</dbReference>
<keyword evidence="5" id="KW-0812">Transmembrane</keyword>
<dbReference type="EMBL" id="FQZP01000047">
    <property type="protein sequence ID" value="SHJ37381.1"/>
    <property type="molecule type" value="Genomic_DNA"/>
</dbReference>
<evidence type="ECO:0000313" key="8">
    <source>
        <dbReference type="Proteomes" id="UP000324781"/>
    </source>
</evidence>
<dbReference type="GO" id="GO:0003677">
    <property type="term" value="F:DNA binding"/>
    <property type="evidence" value="ECO:0007669"/>
    <property type="project" value="InterPro"/>
</dbReference>
<feature type="binding site" evidence="4">
    <location>
        <begin position="1037"/>
        <end position="1044"/>
    </location>
    <ligand>
        <name>ATP</name>
        <dbReference type="ChEBI" id="CHEBI:30616"/>
    </ligand>
</feature>
<dbReference type="GO" id="GO:0016020">
    <property type="term" value="C:membrane"/>
    <property type="evidence" value="ECO:0007669"/>
    <property type="project" value="UniProtKB-SubCell"/>
</dbReference>
<organism evidence="7 8">
    <name type="scientific">Thermoclostridium caenicola</name>
    <dbReference type="NCBI Taxonomy" id="659425"/>
    <lineage>
        <taxon>Bacteria</taxon>
        <taxon>Bacillati</taxon>
        <taxon>Bacillota</taxon>
        <taxon>Clostridia</taxon>
        <taxon>Eubacteriales</taxon>
        <taxon>Oscillospiraceae</taxon>
        <taxon>Thermoclostridium</taxon>
    </lineage>
</organism>
<dbReference type="CDD" id="cd01127">
    <property type="entry name" value="TrwB_TraG_TraD_VirD4"/>
    <property type="match status" value="1"/>
</dbReference>
<dbReference type="SMART" id="SM00382">
    <property type="entry name" value="AAA"/>
    <property type="match status" value="2"/>
</dbReference>
<dbReference type="PROSITE" id="PS50901">
    <property type="entry name" value="FTSK"/>
    <property type="match status" value="2"/>
</dbReference>
<name>A0A1M6ISE1_9FIRM</name>
<dbReference type="SUPFAM" id="SSF52540">
    <property type="entry name" value="P-loop containing nucleoside triphosphate hydrolases"/>
    <property type="match status" value="2"/>
</dbReference>
<evidence type="ECO:0000256" key="3">
    <source>
        <dbReference type="ARBA" id="ARBA00022840"/>
    </source>
</evidence>
<sequence>MVDQRYILTIHNNDIFKEVDVSSDTPCIRIGTLQDCDVRLKRELFEIPVCIMLYLDGDEWRVSCNEMMYISSRTVKDCSETAIRHGDILNVHNKDTKAVLFTLTFAYDFAVGAVNFDTILDIRNINSLVIGNAPNAQIHLGSRFVGTEYITLTRGQDGKLIVDASHAPNSATLNGMRIFDQTVVEEYDFIGLADYSFYYKNQVLYTAMRDDLRISGVSAQPLRDETPAFNYPKLNRSPRMLYAFNNDPIEILNPPKKPDKPRDNLVLQLTPALAMIAVTVLTRSGIIEGLGSGNPALMIFSLSTAAVGILTSILSIVYSRKRYKKEVAQWKADYTAYIANKRREIEMERQAELAALVDIYPSAEQLRDFVKSFSGRLFERSPKDADFLHVRIGLGDVPAMRKVTYSQEEHIKVENELMPIPEQLSKEYAFLKNAPVLLHLRESGTVGVVGSAADQYEFFKAILLDLCVEHSYEEVQVVVLIPRDERSKYEWIKWLPHIKESGGGFRGIVCDEESRDNVFEYLYALMTEREAQLAGESQSTPVPYYVVFVLEEYGIKTHPLYKYAGHCSQLGFSFIYFKEYMENLPKECSEIVELTPNGGTLRMTQDKAFSCPFVREQVRDESIKFVAERLAPVFCEKIALSSRLTSHITLFELLNILSPEDLNLMDRWSKSNVQKSLAVPLGVDVKGSKVFLDLHEKAHGPHGLVAGTTGSGKSEIMQSYILSAAAHFHPYEVAFFIIDFKGGGMANQFENLPHLIGKITDIDSHEINRSLLSIRAELEKRKRLFAEYEVNHIDQYIGKFRAGIAKTALPHLILIVDEFAELKAEQPEFMKELISTARVGRSLGIHLILATQKPAGQVNEQIWSNSRFKLCLKVATREDSNEVLRSPLAAEIREPGRAYLQVGNNEIFTLFQSAYSGASAISDKHGNIREFTISEVSFTGKRTVVYEQKARRSSDGTKLTQLKAMVEYIKRYCEEAGIARLPSICPPPLPEILDYECGDDSLSGSTVIRIGIYDDPCNQVQPEVRIDLSEGNIMIIGSAQTGKTMLLQTIIRAVAEQCSPTQINIYILDFASKVLKIYENLNHVGGVLTDADDEKLKNFFKMIKQQIVERKEQFSAMGISSYEAYLETAHETKLPRIVIMIDNLQAFREVFQEYEDELLNICREGLALGITVIATAKQTTGLSYKYMANFATRLAFNCTERSEYNNIFDRCNIRPKNLQGRGLVSIDKVVYEYQAYLPFDGIVEKTESETRRTESKRIEQAKAFVAQINRKFGAIRARAVPSIPSVLTDEYWKLNNFKFDDYVVPIGLTYNEIEPVTIDLARIGSVGIYGREKFGKSNLVRIIMNYLQRRVFDLPCEAYLIDGYDRQLSEFETYGFVQQITIDCADFETIVQRFSDAAKERMDILRMGGSLDHVPLLLCIVQNSQIFAANVVPKPVSDQFRKLLGDARQLKICFIFSNVENNGDYSPPEMMKIARDFGVYILLDDLANIKLFGAGKFTVNDLKTFKKPILLGDGYLYDARNGIEKIKITKCERGI</sequence>
<feature type="binding site" evidence="4">
    <location>
        <begin position="707"/>
        <end position="714"/>
    </location>
    <ligand>
        <name>ATP</name>
        <dbReference type="ChEBI" id="CHEBI:30616"/>
    </ligand>
</feature>
<dbReference type="RefSeq" id="WP_149679316.1">
    <property type="nucleotide sequence ID" value="NZ_FQZP01000047.1"/>
</dbReference>
<dbReference type="InterPro" id="IPR003593">
    <property type="entry name" value="AAA+_ATPase"/>
</dbReference>
<protein>
    <submittedName>
        <fullName evidence="7">DNA segregation ATPase FtsK/SpoIIIE, S-DNA-T family</fullName>
    </submittedName>
</protein>
<keyword evidence="5" id="KW-0472">Membrane</keyword>
<proteinExistence type="predicted"/>
<feature type="domain" description="FtsK" evidence="6">
    <location>
        <begin position="687"/>
        <end position="881"/>
    </location>
</feature>
<evidence type="ECO:0000256" key="5">
    <source>
        <dbReference type="SAM" id="Phobius"/>
    </source>
</evidence>
<gene>
    <name evidence="7" type="ORF">SAMN05444373_10472</name>
</gene>
<dbReference type="PANTHER" id="PTHR22683">
    <property type="entry name" value="SPORULATION PROTEIN RELATED"/>
    <property type="match status" value="1"/>
</dbReference>
<evidence type="ECO:0000256" key="1">
    <source>
        <dbReference type="ARBA" id="ARBA00022737"/>
    </source>
</evidence>
<dbReference type="GO" id="GO:0005524">
    <property type="term" value="F:ATP binding"/>
    <property type="evidence" value="ECO:0007669"/>
    <property type="project" value="UniProtKB-UniRule"/>
</dbReference>
<accession>A0A1M6ISE1</accession>
<evidence type="ECO:0000256" key="2">
    <source>
        <dbReference type="ARBA" id="ARBA00022741"/>
    </source>
</evidence>
<dbReference type="NCBIfam" id="TIGR03928">
    <property type="entry name" value="T7_EssCb_Firm"/>
    <property type="match status" value="1"/>
</dbReference>
<dbReference type="Gene3D" id="3.40.50.300">
    <property type="entry name" value="P-loop containing nucleotide triphosphate hydrolases"/>
    <property type="match status" value="4"/>
</dbReference>
<dbReference type="Proteomes" id="UP000324781">
    <property type="component" value="Unassembled WGS sequence"/>
</dbReference>
<keyword evidence="2 4" id="KW-0547">Nucleotide-binding</keyword>
<keyword evidence="1" id="KW-0677">Repeat</keyword>
<dbReference type="InterPro" id="IPR050206">
    <property type="entry name" value="FtsK/SpoIIIE/SftA"/>
</dbReference>
<feature type="domain" description="FtsK" evidence="6">
    <location>
        <begin position="1021"/>
        <end position="1205"/>
    </location>
</feature>
<evidence type="ECO:0000313" key="7">
    <source>
        <dbReference type="EMBL" id="SHJ37381.1"/>
    </source>
</evidence>
<dbReference type="PANTHER" id="PTHR22683:SF1">
    <property type="entry name" value="TYPE VII SECRETION SYSTEM PROTEIN ESSC"/>
    <property type="match status" value="1"/>
</dbReference>
<keyword evidence="3 4" id="KW-0067">ATP-binding</keyword>
<feature type="transmembrane region" description="Helical" evidence="5">
    <location>
        <begin position="298"/>
        <end position="318"/>
    </location>
</feature>
<feature type="transmembrane region" description="Helical" evidence="5">
    <location>
        <begin position="265"/>
        <end position="286"/>
    </location>
</feature>
<keyword evidence="8" id="KW-1185">Reference proteome</keyword>
<evidence type="ECO:0000259" key="6">
    <source>
        <dbReference type="PROSITE" id="PS50901"/>
    </source>
</evidence>
<dbReference type="InterPro" id="IPR027417">
    <property type="entry name" value="P-loop_NTPase"/>
</dbReference>
<dbReference type="Pfam" id="PF01580">
    <property type="entry name" value="FtsK_SpoIIIE"/>
    <property type="match status" value="2"/>
</dbReference>
<keyword evidence="5" id="KW-1133">Transmembrane helix</keyword>
<reference evidence="7 8" key="1">
    <citation type="submission" date="2016-11" db="EMBL/GenBank/DDBJ databases">
        <authorList>
            <person name="Varghese N."/>
            <person name="Submissions S."/>
        </authorList>
    </citation>
    <scope>NUCLEOTIDE SEQUENCE [LARGE SCALE GENOMIC DNA]</scope>
    <source>
        <strain evidence="7 8">DSM 19027</strain>
    </source>
</reference>
<dbReference type="InterPro" id="IPR023839">
    <property type="entry name" value="Firmicutes_EssC_C"/>
</dbReference>
<evidence type="ECO:0000256" key="4">
    <source>
        <dbReference type="PROSITE-ProRule" id="PRU00289"/>
    </source>
</evidence>